<dbReference type="EMBL" id="JBBMQS010000010">
    <property type="protein sequence ID" value="MEM5498905.1"/>
    <property type="molecule type" value="Genomic_DNA"/>
</dbReference>
<evidence type="ECO:0000313" key="3">
    <source>
        <dbReference type="Proteomes" id="UP001461163"/>
    </source>
</evidence>
<name>A0ABU9SZ59_9ALTE</name>
<proteinExistence type="predicted"/>
<dbReference type="SUPFAM" id="SSF56349">
    <property type="entry name" value="DNA breaking-rejoining enzymes"/>
    <property type="match status" value="1"/>
</dbReference>
<dbReference type="RefSeq" id="WP_342882279.1">
    <property type="nucleotide sequence ID" value="NZ_JBBMQS010000010.1"/>
</dbReference>
<comment type="caution">
    <text evidence="2">The sequence shown here is derived from an EMBL/GenBank/DDBJ whole genome shotgun (WGS) entry which is preliminary data.</text>
</comment>
<dbReference type="Gene3D" id="1.10.443.10">
    <property type="entry name" value="Intergrase catalytic core"/>
    <property type="match status" value="1"/>
</dbReference>
<keyword evidence="1" id="KW-0233">DNA recombination</keyword>
<reference evidence="2 3" key="1">
    <citation type="submission" date="2024-03" db="EMBL/GenBank/DDBJ databases">
        <title>Community enrichment and isolation of bacterial strains for fucoidan degradation.</title>
        <authorList>
            <person name="Sichert A."/>
        </authorList>
    </citation>
    <scope>NUCLEOTIDE SEQUENCE [LARGE SCALE GENOMIC DNA]</scope>
    <source>
        <strain evidence="2 3">AS12</strain>
    </source>
</reference>
<dbReference type="Proteomes" id="UP001461163">
    <property type="component" value="Unassembled WGS sequence"/>
</dbReference>
<organism evidence="2 3">
    <name type="scientific">Paraglaciecola mesophila</name>
    <dbReference type="NCBI Taxonomy" id="197222"/>
    <lineage>
        <taxon>Bacteria</taxon>
        <taxon>Pseudomonadati</taxon>
        <taxon>Pseudomonadota</taxon>
        <taxon>Gammaproteobacteria</taxon>
        <taxon>Alteromonadales</taxon>
        <taxon>Alteromonadaceae</taxon>
        <taxon>Paraglaciecola</taxon>
    </lineage>
</organism>
<keyword evidence="3" id="KW-1185">Reference proteome</keyword>
<dbReference type="InterPro" id="IPR013762">
    <property type="entry name" value="Integrase-like_cat_sf"/>
</dbReference>
<protein>
    <recommendedName>
        <fullName evidence="4">Tyr recombinase domain-containing protein</fullName>
    </recommendedName>
</protein>
<evidence type="ECO:0000313" key="2">
    <source>
        <dbReference type="EMBL" id="MEM5498905.1"/>
    </source>
</evidence>
<evidence type="ECO:0008006" key="4">
    <source>
        <dbReference type="Google" id="ProtNLM"/>
    </source>
</evidence>
<sequence length="97" mass="11122">MLNDDDLLWLNPLSVEDFNQLMINAAHDAELPYPDQLSGEVLRHTYLTYLVSQGVRLNDLEQVAGYLKPVELGKYRAVNRHGKSVDIEQANTIFPYF</sequence>
<dbReference type="InterPro" id="IPR011010">
    <property type="entry name" value="DNA_brk_join_enz"/>
</dbReference>
<evidence type="ECO:0000256" key="1">
    <source>
        <dbReference type="ARBA" id="ARBA00023172"/>
    </source>
</evidence>
<accession>A0ABU9SZ59</accession>
<gene>
    <name evidence="2" type="ORF">WNY77_15955</name>
</gene>